<dbReference type="AlphaFoldDB" id="A0A3D5J7J4"/>
<evidence type="ECO:0000313" key="2">
    <source>
        <dbReference type="Proteomes" id="UP000264330"/>
    </source>
</evidence>
<reference evidence="1 2" key="1">
    <citation type="journal article" date="2018" name="Nat. Biotechnol.">
        <title>A standardized bacterial taxonomy based on genome phylogeny substantially revises the tree of life.</title>
        <authorList>
            <person name="Parks D.H."/>
            <person name="Chuvochina M."/>
            <person name="Waite D.W."/>
            <person name="Rinke C."/>
            <person name="Skarshewski A."/>
            <person name="Chaumeil P.A."/>
            <person name="Hugenholtz P."/>
        </authorList>
    </citation>
    <scope>NUCLEOTIDE SEQUENCE [LARGE SCALE GENOMIC DNA]</scope>
    <source>
        <strain evidence="1">UBA9359</strain>
    </source>
</reference>
<gene>
    <name evidence="1" type="ORF">DGQ38_20230</name>
</gene>
<evidence type="ECO:0000313" key="1">
    <source>
        <dbReference type="EMBL" id="HCV83372.1"/>
    </source>
</evidence>
<protein>
    <submittedName>
        <fullName evidence="1">Uncharacterized protein</fullName>
    </submittedName>
</protein>
<name>A0A3D5J7J4_9FLAO</name>
<dbReference type="EMBL" id="DPMF01000461">
    <property type="protein sequence ID" value="HCV83372.1"/>
    <property type="molecule type" value="Genomic_DNA"/>
</dbReference>
<accession>A0A3D5J7J4</accession>
<dbReference type="Proteomes" id="UP000264330">
    <property type="component" value="Unassembled WGS sequence"/>
</dbReference>
<organism evidence="1 2">
    <name type="scientific">Zunongwangia profunda</name>
    <dbReference type="NCBI Taxonomy" id="398743"/>
    <lineage>
        <taxon>Bacteria</taxon>
        <taxon>Pseudomonadati</taxon>
        <taxon>Bacteroidota</taxon>
        <taxon>Flavobacteriia</taxon>
        <taxon>Flavobacteriales</taxon>
        <taxon>Flavobacteriaceae</taxon>
        <taxon>Zunongwangia</taxon>
    </lineage>
</organism>
<comment type="caution">
    <text evidence="1">The sequence shown here is derived from an EMBL/GenBank/DDBJ whole genome shotgun (WGS) entry which is preliminary data.</text>
</comment>
<proteinExistence type="predicted"/>
<sequence>GQSLNYTPITSNSLPFKKGHWKPLPISLITIPFKVRPKNKYKSSTASSGINNLGFNLNFIEFERNRYFWTGFKSNHKFSLGIWAAPMVEKLNSETTKNYLKDENEVSQFFISTGLTINYTYNNISFSFVPIGFDYATSTIGKEWIYNQKRWWGFGIGLEPKFLQSLMNK</sequence>
<feature type="non-terminal residue" evidence="1">
    <location>
        <position position="1"/>
    </location>
</feature>